<evidence type="ECO:0000313" key="1">
    <source>
        <dbReference type="EMBL" id="SSY70699.1"/>
    </source>
</evidence>
<evidence type="ECO:0000313" key="2">
    <source>
        <dbReference type="Proteomes" id="UP000254209"/>
    </source>
</evidence>
<dbReference type="STRING" id="1120980.GCA_000745955_02185"/>
<dbReference type="EMBL" id="UFSO01000002">
    <property type="protein sequence ID" value="SSY70699.1"/>
    <property type="molecule type" value="Genomic_DNA"/>
</dbReference>
<name>A0A376BLV7_9NEIS</name>
<sequence length="110" mass="12823">MGFQAALKLAFLHSIKHNRIFIDYFNYIMNQPAFHILDFRPEQFADGWVFTELAQLIHYSLLELGYASEIGDRLSRIQPTQRPIFLVCTCVRRTFCLNCPAIPLCLIRNS</sequence>
<organism evidence="1 2">
    <name type="scientific">Alysiella crassa</name>
    <dbReference type="NCBI Taxonomy" id="153491"/>
    <lineage>
        <taxon>Bacteria</taxon>
        <taxon>Pseudomonadati</taxon>
        <taxon>Pseudomonadota</taxon>
        <taxon>Betaproteobacteria</taxon>
        <taxon>Neisseriales</taxon>
        <taxon>Neisseriaceae</taxon>
        <taxon>Alysiella</taxon>
    </lineage>
</organism>
<reference evidence="1 2" key="1">
    <citation type="submission" date="2018-06" db="EMBL/GenBank/DDBJ databases">
        <authorList>
            <consortium name="Pathogen Informatics"/>
            <person name="Doyle S."/>
        </authorList>
    </citation>
    <scope>NUCLEOTIDE SEQUENCE [LARGE SCALE GENOMIC DNA]</scope>
    <source>
        <strain evidence="1 2">NCTC10283</strain>
    </source>
</reference>
<protein>
    <submittedName>
        <fullName evidence="1">Uncharacterized protein</fullName>
    </submittedName>
</protein>
<dbReference type="AlphaFoldDB" id="A0A376BLV7"/>
<keyword evidence="2" id="KW-1185">Reference proteome</keyword>
<accession>A0A376BLV7</accession>
<proteinExistence type="predicted"/>
<gene>
    <name evidence="1" type="ORF">NCTC10283_00808</name>
</gene>
<dbReference type="Proteomes" id="UP000254209">
    <property type="component" value="Unassembled WGS sequence"/>
</dbReference>